<accession>A0A5B7DDV7</accession>
<dbReference type="EMBL" id="VSRR010000772">
    <property type="protein sequence ID" value="MPC19453.1"/>
    <property type="molecule type" value="Genomic_DNA"/>
</dbReference>
<evidence type="ECO:0000313" key="3">
    <source>
        <dbReference type="Proteomes" id="UP000324222"/>
    </source>
</evidence>
<dbReference type="AlphaFoldDB" id="A0A5B7DDV7"/>
<name>A0A5B7DDV7_PORTR</name>
<keyword evidence="3" id="KW-1185">Reference proteome</keyword>
<feature type="signal peptide" evidence="1">
    <location>
        <begin position="1"/>
        <end position="18"/>
    </location>
</feature>
<feature type="chain" id="PRO_5022942542" evidence="1">
    <location>
        <begin position="19"/>
        <end position="177"/>
    </location>
</feature>
<evidence type="ECO:0000256" key="1">
    <source>
        <dbReference type="SAM" id="SignalP"/>
    </source>
</evidence>
<dbReference type="Proteomes" id="UP000324222">
    <property type="component" value="Unassembled WGS sequence"/>
</dbReference>
<comment type="caution">
    <text evidence="2">The sequence shown here is derived from an EMBL/GenBank/DDBJ whole genome shotgun (WGS) entry which is preliminary data.</text>
</comment>
<sequence>MTWCDEFVCWWLSSLSVGELGGGEASGGPALHYGPYPAPLRKGVRLWCPRLVRNSSSITNSCHPALILPCVAECRLPGEGQVLSGCPPPHFLAEAETRLTTTSPHHTGWQCTTCMTRGHAAQHSPHRRGLLHVVSKFGCRLQEAKVPEYAQRERHRWAAPHSWEWRRQWTLSVADSE</sequence>
<protein>
    <submittedName>
        <fullName evidence="2">Uncharacterized protein</fullName>
    </submittedName>
</protein>
<proteinExistence type="predicted"/>
<keyword evidence="1" id="KW-0732">Signal</keyword>
<organism evidence="2 3">
    <name type="scientific">Portunus trituberculatus</name>
    <name type="common">Swimming crab</name>
    <name type="synonym">Neptunus trituberculatus</name>
    <dbReference type="NCBI Taxonomy" id="210409"/>
    <lineage>
        <taxon>Eukaryota</taxon>
        <taxon>Metazoa</taxon>
        <taxon>Ecdysozoa</taxon>
        <taxon>Arthropoda</taxon>
        <taxon>Crustacea</taxon>
        <taxon>Multicrustacea</taxon>
        <taxon>Malacostraca</taxon>
        <taxon>Eumalacostraca</taxon>
        <taxon>Eucarida</taxon>
        <taxon>Decapoda</taxon>
        <taxon>Pleocyemata</taxon>
        <taxon>Brachyura</taxon>
        <taxon>Eubrachyura</taxon>
        <taxon>Portunoidea</taxon>
        <taxon>Portunidae</taxon>
        <taxon>Portuninae</taxon>
        <taxon>Portunus</taxon>
    </lineage>
</organism>
<reference evidence="2 3" key="1">
    <citation type="submission" date="2019-05" db="EMBL/GenBank/DDBJ databases">
        <title>Another draft genome of Portunus trituberculatus and its Hox gene families provides insights of decapod evolution.</title>
        <authorList>
            <person name="Jeong J.-H."/>
            <person name="Song I."/>
            <person name="Kim S."/>
            <person name="Choi T."/>
            <person name="Kim D."/>
            <person name="Ryu S."/>
            <person name="Kim W."/>
        </authorList>
    </citation>
    <scope>NUCLEOTIDE SEQUENCE [LARGE SCALE GENOMIC DNA]</scope>
    <source>
        <tissue evidence="2">Muscle</tissue>
    </source>
</reference>
<evidence type="ECO:0000313" key="2">
    <source>
        <dbReference type="EMBL" id="MPC19453.1"/>
    </source>
</evidence>
<gene>
    <name evidence="2" type="ORF">E2C01_012367</name>
</gene>